<keyword evidence="3" id="KW-1185">Reference proteome</keyword>
<proteinExistence type="predicted"/>
<evidence type="ECO:0000256" key="1">
    <source>
        <dbReference type="SAM" id="MobiDB-lite"/>
    </source>
</evidence>
<protein>
    <submittedName>
        <fullName evidence="2">Uncharacterized protein</fullName>
    </submittedName>
</protein>
<dbReference type="AlphaFoldDB" id="A0AA39X498"/>
<feature type="compositionally biased region" description="Polar residues" evidence="1">
    <location>
        <begin position="196"/>
        <end position="212"/>
    </location>
</feature>
<accession>A0AA39X498</accession>
<dbReference type="Proteomes" id="UP001175000">
    <property type="component" value="Unassembled WGS sequence"/>
</dbReference>
<sequence length="218" mass="24832">MQMGYSRCHWHTDRMSVYLSGLFFFEYNFYNLRQILLILCQGCAMPSYKPSLQHCSGHEPIIQHGFIKIKTRPSMFLEHHATSMRRQVPCSIDRGLCATRDNTPRSMFEAFHKHSTKAHFSIRHRSRQRKSQKELQVWIVSSMNNLSGALCTRIITGREATASPIPASARKPNRQPGHGVVGFLSPAARHLPASHANAQPWGNTTHQLSHSRTPFARS</sequence>
<comment type="caution">
    <text evidence="2">The sequence shown here is derived from an EMBL/GenBank/DDBJ whole genome shotgun (WGS) entry which is preliminary data.</text>
</comment>
<evidence type="ECO:0000313" key="3">
    <source>
        <dbReference type="Proteomes" id="UP001175000"/>
    </source>
</evidence>
<name>A0AA39X498_9PEZI</name>
<dbReference type="EMBL" id="JAULSU010000002">
    <property type="protein sequence ID" value="KAK0627016.1"/>
    <property type="molecule type" value="Genomic_DNA"/>
</dbReference>
<evidence type="ECO:0000313" key="2">
    <source>
        <dbReference type="EMBL" id="KAK0627016.1"/>
    </source>
</evidence>
<feature type="region of interest" description="Disordered" evidence="1">
    <location>
        <begin position="162"/>
        <end position="218"/>
    </location>
</feature>
<gene>
    <name evidence="2" type="ORF">B0T14DRAFT_124784</name>
</gene>
<reference evidence="2" key="1">
    <citation type="submission" date="2023-06" db="EMBL/GenBank/DDBJ databases">
        <title>Genome-scale phylogeny and comparative genomics of the fungal order Sordariales.</title>
        <authorList>
            <consortium name="Lawrence Berkeley National Laboratory"/>
            <person name="Hensen N."/>
            <person name="Bonometti L."/>
            <person name="Westerberg I."/>
            <person name="Brannstrom I.O."/>
            <person name="Guillou S."/>
            <person name="Cros-Aarteil S."/>
            <person name="Calhoun S."/>
            <person name="Haridas S."/>
            <person name="Kuo A."/>
            <person name="Mondo S."/>
            <person name="Pangilinan J."/>
            <person name="Riley R."/>
            <person name="Labutti K."/>
            <person name="Andreopoulos B."/>
            <person name="Lipzen A."/>
            <person name="Chen C."/>
            <person name="Yanf M."/>
            <person name="Daum C."/>
            <person name="Ng V."/>
            <person name="Clum A."/>
            <person name="Steindorff A."/>
            <person name="Ohm R."/>
            <person name="Martin F."/>
            <person name="Silar P."/>
            <person name="Natvig D."/>
            <person name="Lalanne C."/>
            <person name="Gautier V."/>
            <person name="Ament-Velasquez S.L."/>
            <person name="Kruys A."/>
            <person name="Hutchinson M.I."/>
            <person name="Powell A.J."/>
            <person name="Barry K."/>
            <person name="Miller A.N."/>
            <person name="Grigoriev I.V."/>
            <person name="Debuchy R."/>
            <person name="Gladieux P."/>
            <person name="Thoren M.H."/>
            <person name="Johannesson H."/>
        </authorList>
    </citation>
    <scope>NUCLEOTIDE SEQUENCE</scope>
    <source>
        <strain evidence="2">CBS 606.72</strain>
    </source>
</reference>
<organism evidence="2 3">
    <name type="scientific">Immersiella caudata</name>
    <dbReference type="NCBI Taxonomy" id="314043"/>
    <lineage>
        <taxon>Eukaryota</taxon>
        <taxon>Fungi</taxon>
        <taxon>Dikarya</taxon>
        <taxon>Ascomycota</taxon>
        <taxon>Pezizomycotina</taxon>
        <taxon>Sordariomycetes</taxon>
        <taxon>Sordariomycetidae</taxon>
        <taxon>Sordariales</taxon>
        <taxon>Lasiosphaeriaceae</taxon>
        <taxon>Immersiella</taxon>
    </lineage>
</organism>